<dbReference type="EMBL" id="BFAD01000004">
    <property type="protein sequence ID" value="GBE82606.1"/>
    <property type="molecule type" value="Genomic_DNA"/>
</dbReference>
<accession>A0A401GKB1</accession>
<reference evidence="2 3" key="1">
    <citation type="journal article" date="2018" name="Sci. Rep.">
        <title>Genome sequence of the cauliflower mushroom Sparassis crispa (Hanabiratake) and its association with beneficial usage.</title>
        <authorList>
            <person name="Kiyama R."/>
            <person name="Furutani Y."/>
            <person name="Kawaguchi K."/>
            <person name="Nakanishi T."/>
        </authorList>
    </citation>
    <scope>NUCLEOTIDE SEQUENCE [LARGE SCALE GENOMIC DNA]</scope>
</reference>
<dbReference type="GeneID" id="38779523"/>
<dbReference type="Gene3D" id="3.40.50.1110">
    <property type="entry name" value="SGNH hydrolase"/>
    <property type="match status" value="1"/>
</dbReference>
<dbReference type="InterPro" id="IPR008265">
    <property type="entry name" value="Lipase_GDSL_AS"/>
</dbReference>
<evidence type="ECO:0000313" key="3">
    <source>
        <dbReference type="Proteomes" id="UP000287166"/>
    </source>
</evidence>
<dbReference type="STRING" id="139825.A0A401GKB1"/>
<keyword evidence="3" id="KW-1185">Reference proteome</keyword>
<dbReference type="OrthoDB" id="671439at2759"/>
<dbReference type="PROSITE" id="PS01098">
    <property type="entry name" value="LIPASE_GDSL_SER"/>
    <property type="match status" value="1"/>
</dbReference>
<dbReference type="Pfam" id="PF13472">
    <property type="entry name" value="Lipase_GDSL_2"/>
    <property type="match status" value="1"/>
</dbReference>
<gene>
    <name evidence="2" type="ORF">SCP_0409910</name>
</gene>
<dbReference type="AlphaFoldDB" id="A0A401GKB1"/>
<dbReference type="CDD" id="cd01838">
    <property type="entry name" value="Isoamyl_acetate_hydrolase_like"/>
    <property type="match status" value="1"/>
</dbReference>
<dbReference type="InterPro" id="IPR013830">
    <property type="entry name" value="SGNH_hydro"/>
</dbReference>
<protein>
    <submittedName>
        <fullName evidence="2">SGNH hydrolase</fullName>
    </submittedName>
</protein>
<proteinExistence type="predicted"/>
<dbReference type="GO" id="GO:0006629">
    <property type="term" value="P:lipid metabolic process"/>
    <property type="evidence" value="ECO:0007669"/>
    <property type="project" value="InterPro"/>
</dbReference>
<sequence length="258" mass="29091">MAAYVQDVIMLLGDSLTQGGWEAGGFAQRLAFVYNRKLDVLNRGMSGYNTEWIKPVFEQCFANQAQQQHVPKVRLLTIWLGANDAALPPTAQHVPLPKFAANLAELIHAVTNPSSPRYAPATRILLITPPPVGPEQWLAHIRENDPARELDRKFEVTRQYADAVKDVGAREGVPVVDIWTRFWEACGEDVARLSELLTDGLHLNARGYELMFNELIKVVSDKYPELHYDNLPTVFIPFAEIDPTNPRPHLNKREIFGN</sequence>
<evidence type="ECO:0000259" key="1">
    <source>
        <dbReference type="Pfam" id="PF13472"/>
    </source>
</evidence>
<dbReference type="InterPro" id="IPR045136">
    <property type="entry name" value="Iah1-like"/>
</dbReference>
<dbReference type="FunCoup" id="A0A401GKB1">
    <property type="interactions" value="96"/>
</dbReference>
<dbReference type="InterPro" id="IPR036514">
    <property type="entry name" value="SGNH_hydro_sf"/>
</dbReference>
<dbReference type="GO" id="GO:0016298">
    <property type="term" value="F:lipase activity"/>
    <property type="evidence" value="ECO:0007669"/>
    <property type="project" value="InterPro"/>
</dbReference>
<dbReference type="SUPFAM" id="SSF52266">
    <property type="entry name" value="SGNH hydrolase"/>
    <property type="match status" value="1"/>
</dbReference>
<dbReference type="InParanoid" id="A0A401GKB1"/>
<evidence type="ECO:0000313" key="2">
    <source>
        <dbReference type="EMBL" id="GBE82606.1"/>
    </source>
</evidence>
<keyword evidence="2" id="KW-0378">Hydrolase</keyword>
<organism evidence="2 3">
    <name type="scientific">Sparassis crispa</name>
    <dbReference type="NCBI Taxonomy" id="139825"/>
    <lineage>
        <taxon>Eukaryota</taxon>
        <taxon>Fungi</taxon>
        <taxon>Dikarya</taxon>
        <taxon>Basidiomycota</taxon>
        <taxon>Agaricomycotina</taxon>
        <taxon>Agaricomycetes</taxon>
        <taxon>Polyporales</taxon>
        <taxon>Sparassidaceae</taxon>
        <taxon>Sparassis</taxon>
    </lineage>
</organism>
<dbReference type="Proteomes" id="UP000287166">
    <property type="component" value="Unassembled WGS sequence"/>
</dbReference>
<name>A0A401GKB1_9APHY</name>
<dbReference type="PANTHER" id="PTHR14209">
    <property type="entry name" value="ISOAMYL ACETATE-HYDROLYZING ESTERASE 1"/>
    <property type="match status" value="1"/>
</dbReference>
<feature type="domain" description="SGNH hydrolase-type esterase" evidence="1">
    <location>
        <begin position="11"/>
        <end position="210"/>
    </location>
</feature>
<dbReference type="PANTHER" id="PTHR14209:SF19">
    <property type="entry name" value="ISOAMYL ACETATE-HYDROLYZING ESTERASE 1 HOMOLOG"/>
    <property type="match status" value="1"/>
</dbReference>
<dbReference type="RefSeq" id="XP_027613519.1">
    <property type="nucleotide sequence ID" value="XM_027757718.1"/>
</dbReference>
<comment type="caution">
    <text evidence="2">The sequence shown here is derived from an EMBL/GenBank/DDBJ whole genome shotgun (WGS) entry which is preliminary data.</text>
</comment>